<evidence type="ECO:0000256" key="4">
    <source>
        <dbReference type="ARBA" id="ARBA00023002"/>
    </source>
</evidence>
<dbReference type="RefSeq" id="WP_275229432.1">
    <property type="nucleotide sequence ID" value="NZ_JARESE010000056.1"/>
</dbReference>
<dbReference type="Gene3D" id="2.102.10.10">
    <property type="entry name" value="Rieske [2Fe-2S] iron-sulphur domain"/>
    <property type="match status" value="1"/>
</dbReference>
<reference evidence="9 10" key="1">
    <citation type="submission" date="2023-03" db="EMBL/GenBank/DDBJ databases">
        <title>NovoSphingobium album sp. nov. isolated from polycyclic aromatic hydrocarbons- and heavy-metal polluted soil.</title>
        <authorList>
            <person name="Liu Z."/>
            <person name="Wang K."/>
        </authorList>
    </citation>
    <scope>NUCLEOTIDE SEQUENCE [LARGE SCALE GENOMIC DNA]</scope>
    <source>
        <strain evidence="9 10">H3SJ31-1</strain>
    </source>
</reference>
<dbReference type="InterPro" id="IPR036922">
    <property type="entry name" value="Rieske_2Fe-2S_sf"/>
</dbReference>
<keyword evidence="4" id="KW-0560">Oxidoreductase</keyword>
<evidence type="ECO:0000313" key="9">
    <source>
        <dbReference type="EMBL" id="MDE8653322.1"/>
    </source>
</evidence>
<dbReference type="Pfam" id="PF00355">
    <property type="entry name" value="Rieske"/>
    <property type="match status" value="1"/>
</dbReference>
<protein>
    <submittedName>
        <fullName evidence="9">Aromatic ring-hydroxylating dioxygenase subunit alpha</fullName>
    </submittedName>
</protein>
<comment type="caution">
    <text evidence="9">The sequence shown here is derived from an EMBL/GenBank/DDBJ whole genome shotgun (WGS) entry which is preliminary data.</text>
</comment>
<evidence type="ECO:0000256" key="7">
    <source>
        <dbReference type="ARBA" id="ARBA00023027"/>
    </source>
</evidence>
<keyword evidence="3" id="KW-0479">Metal-binding</keyword>
<name>A0ABT5WTV3_9SPHN</name>
<evidence type="ECO:0000313" key="10">
    <source>
        <dbReference type="Proteomes" id="UP001216253"/>
    </source>
</evidence>
<dbReference type="Gene3D" id="3.90.380.10">
    <property type="entry name" value="Naphthalene 1,2-dioxygenase Alpha Subunit, Chain A, domain 1"/>
    <property type="match status" value="1"/>
</dbReference>
<accession>A0ABT5WTV3</accession>
<dbReference type="SUPFAM" id="SSF55961">
    <property type="entry name" value="Bet v1-like"/>
    <property type="match status" value="1"/>
</dbReference>
<evidence type="ECO:0000256" key="1">
    <source>
        <dbReference type="ARBA" id="ARBA00001962"/>
    </source>
</evidence>
<evidence type="ECO:0000259" key="8">
    <source>
        <dbReference type="PROSITE" id="PS51296"/>
    </source>
</evidence>
<comment type="cofactor">
    <cofactor evidence="1">
        <name>Fe cation</name>
        <dbReference type="ChEBI" id="CHEBI:24875"/>
    </cofactor>
</comment>
<dbReference type="InterPro" id="IPR015881">
    <property type="entry name" value="ARHD_Rieske_2Fe_2S"/>
</dbReference>
<keyword evidence="10" id="KW-1185">Reference proteome</keyword>
<proteinExistence type="predicted"/>
<dbReference type="InterPro" id="IPR001663">
    <property type="entry name" value="Rng_hydr_dOase-A"/>
</dbReference>
<keyword evidence="2" id="KW-0001">2Fe-2S</keyword>
<evidence type="ECO:0000256" key="3">
    <source>
        <dbReference type="ARBA" id="ARBA00022723"/>
    </source>
</evidence>
<dbReference type="PROSITE" id="PS00570">
    <property type="entry name" value="RING_HYDROXYL_ALPHA"/>
    <property type="match status" value="1"/>
</dbReference>
<dbReference type="EMBL" id="JARESE010000056">
    <property type="protein sequence ID" value="MDE8653322.1"/>
    <property type="molecule type" value="Genomic_DNA"/>
</dbReference>
<organism evidence="9 10">
    <name type="scientific">Novosphingobium album</name>
    <name type="common">ex Liu et al. 2023</name>
    <dbReference type="NCBI Taxonomy" id="3031130"/>
    <lineage>
        <taxon>Bacteria</taxon>
        <taxon>Pseudomonadati</taxon>
        <taxon>Pseudomonadota</taxon>
        <taxon>Alphaproteobacteria</taxon>
        <taxon>Sphingomonadales</taxon>
        <taxon>Sphingomonadaceae</taxon>
        <taxon>Novosphingobium</taxon>
    </lineage>
</organism>
<gene>
    <name evidence="9" type="ORF">PYV00_16605</name>
</gene>
<dbReference type="PRINTS" id="PR00090">
    <property type="entry name" value="RNGDIOXGNASE"/>
</dbReference>
<feature type="domain" description="Rieske" evidence="8">
    <location>
        <begin position="48"/>
        <end position="156"/>
    </location>
</feature>
<dbReference type="PANTHER" id="PTHR43756:SF5">
    <property type="entry name" value="CHOLINE MONOOXYGENASE, CHLOROPLASTIC"/>
    <property type="match status" value="1"/>
</dbReference>
<dbReference type="CDD" id="cd03469">
    <property type="entry name" value="Rieske_RO_Alpha_N"/>
    <property type="match status" value="1"/>
</dbReference>
<evidence type="ECO:0000256" key="5">
    <source>
        <dbReference type="ARBA" id="ARBA00023004"/>
    </source>
</evidence>
<keyword evidence="7" id="KW-0520">NAD</keyword>
<dbReference type="SUPFAM" id="SSF50022">
    <property type="entry name" value="ISP domain"/>
    <property type="match status" value="1"/>
</dbReference>
<sequence length="401" mass="45280">MNTHTPTFARVGRNEVAWLGTGPVPTGPYYDPAWFELEREAVFRRSWLQVGHVCELPERGSFIRREVEVLKASVLIVRGRDDTIRAFHNVCTHRGTQLVEAEAGRQATFSCPYHMWTFGQDGSLLSAPDFEQFHIGKAECALPGVAVEVVAGLIFIHLGEPASTARDWLGPLAETLDRMPVARATTFSEYVYEIDANWKLTYDNFQENYHLRFIHPAAARPVCSNDNPFGYPTAYGFHGPHRTQRIWDNPNMPAPHPVQAIAFEKAGRCAAEDGLLGSTTVKDYIALFPNFFLFGSPVQHFSHTVMPIAADKSRGVIRLYWIGEDETPSERFAREYVMATARDVHSEDRSVIERGQRGLASGALKHIHFQDQEALCRHLFNTVTEMVETYRAELAVKREFA</sequence>
<evidence type="ECO:0000256" key="6">
    <source>
        <dbReference type="ARBA" id="ARBA00023014"/>
    </source>
</evidence>
<dbReference type="CDD" id="cd00680">
    <property type="entry name" value="RHO_alpha_C"/>
    <property type="match status" value="1"/>
</dbReference>
<dbReference type="Pfam" id="PF00848">
    <property type="entry name" value="Ring_hydroxyl_A"/>
    <property type="match status" value="1"/>
</dbReference>
<keyword evidence="5" id="KW-0408">Iron</keyword>
<dbReference type="PROSITE" id="PS51296">
    <property type="entry name" value="RIESKE"/>
    <property type="match status" value="1"/>
</dbReference>
<dbReference type="GO" id="GO:0051213">
    <property type="term" value="F:dioxygenase activity"/>
    <property type="evidence" value="ECO:0007669"/>
    <property type="project" value="UniProtKB-KW"/>
</dbReference>
<dbReference type="InterPro" id="IPR017941">
    <property type="entry name" value="Rieske_2Fe-2S"/>
</dbReference>
<dbReference type="InterPro" id="IPR015879">
    <property type="entry name" value="Ring_hydroxy_dOase_asu_C_dom"/>
</dbReference>
<keyword evidence="9" id="KW-0223">Dioxygenase</keyword>
<dbReference type="Proteomes" id="UP001216253">
    <property type="component" value="Unassembled WGS sequence"/>
</dbReference>
<evidence type="ECO:0000256" key="2">
    <source>
        <dbReference type="ARBA" id="ARBA00022714"/>
    </source>
</evidence>
<dbReference type="PANTHER" id="PTHR43756">
    <property type="entry name" value="CHOLINE MONOOXYGENASE, CHLOROPLASTIC"/>
    <property type="match status" value="1"/>
</dbReference>
<keyword evidence="6" id="KW-0411">Iron-sulfur</keyword>